<comment type="function">
    <text evidence="1">Part of the binding-protein-dependent transport system for phosphate; probably responsible for the translocation of the substrate across the membrane.</text>
</comment>
<evidence type="ECO:0000256" key="11">
    <source>
        <dbReference type="SAM" id="MobiDB-lite"/>
    </source>
</evidence>
<dbReference type="GO" id="GO:0005315">
    <property type="term" value="F:phosphate transmembrane transporter activity"/>
    <property type="evidence" value="ECO:0007669"/>
    <property type="project" value="InterPro"/>
</dbReference>
<evidence type="ECO:0000313" key="13">
    <source>
        <dbReference type="EMBL" id="TDC49236.1"/>
    </source>
</evidence>
<reference evidence="13 14" key="1">
    <citation type="submission" date="2019-02" db="EMBL/GenBank/DDBJ databases">
        <title>Draft genome sequences of novel Actinobacteria.</title>
        <authorList>
            <person name="Sahin N."/>
            <person name="Ay H."/>
            <person name="Saygin H."/>
        </authorList>
    </citation>
    <scope>NUCLEOTIDE SEQUENCE [LARGE SCALE GENOMIC DNA]</scope>
    <source>
        <strain evidence="13 14">KC603</strain>
    </source>
</reference>
<sequence>MTVTTVHEPTAPGAVDAGPAGTELPPQLPAAQSETLRRTSSLRRSDVLALIGSALASVAVATLFFSLLTPFDGLVGYVVVGYVLFLAFYALLVSYDESGPAVRDRLSTVVMHSAAIVVLTALVSVVAFTFWRGRESMAHGNFYTEDLRNAGPLEGLEVGGVLHGMAGTLIMITIAIVITVPIGLVCAVFLSEFPGRYSRFVCTIVEAMTALPSIVAGLFIYATVVVALGFGFSGFAAALALSVMMLPIVIRAADVVLRLVPGTLKEASYGLGSGHWRTVWHVTLPTARSGLTTSVILGTARGIGETSPVLLTAGMTTHLNQNPLEGPMVSLPLLTFDLVRSPEPNYISRGFGAAAVLMVIVLTLFIAARIVGGRGPGQLSRRQLRRRVAASRRDAARYAGRDRRPALPTGPGENGFIDGVLGSGPGEPGGSR</sequence>
<keyword evidence="14" id="KW-1185">Reference proteome</keyword>
<dbReference type="AlphaFoldDB" id="A0A4R4RIU5"/>
<dbReference type="InterPro" id="IPR000515">
    <property type="entry name" value="MetI-like"/>
</dbReference>
<dbReference type="NCBIfam" id="TIGR00974">
    <property type="entry name" value="3a0107s02c"/>
    <property type="match status" value="1"/>
</dbReference>
<dbReference type="GO" id="GO:0035435">
    <property type="term" value="P:phosphate ion transmembrane transport"/>
    <property type="evidence" value="ECO:0007669"/>
    <property type="project" value="InterPro"/>
</dbReference>
<proteinExistence type="inferred from homology"/>
<dbReference type="InterPro" id="IPR005672">
    <property type="entry name" value="Phosphate_PstA"/>
</dbReference>
<keyword evidence="6" id="KW-0592">Phosphate transport</keyword>
<dbReference type="InterPro" id="IPR051408">
    <property type="entry name" value="Phosphate_transprt_permease"/>
</dbReference>
<dbReference type="Gene3D" id="1.10.3720.10">
    <property type="entry name" value="MetI-like"/>
    <property type="match status" value="1"/>
</dbReference>
<dbReference type="InterPro" id="IPR035906">
    <property type="entry name" value="MetI-like_sf"/>
</dbReference>
<dbReference type="PROSITE" id="PS50928">
    <property type="entry name" value="ABC_TM1"/>
    <property type="match status" value="1"/>
</dbReference>
<dbReference type="Pfam" id="PF00528">
    <property type="entry name" value="BPD_transp_1"/>
    <property type="match status" value="1"/>
</dbReference>
<feature type="region of interest" description="Disordered" evidence="11">
    <location>
        <begin position="1"/>
        <end position="30"/>
    </location>
</feature>
<evidence type="ECO:0000259" key="12">
    <source>
        <dbReference type="PROSITE" id="PS50928"/>
    </source>
</evidence>
<feature type="transmembrane region" description="Helical" evidence="10">
    <location>
        <begin position="106"/>
        <end position="131"/>
    </location>
</feature>
<dbReference type="RefSeq" id="WP_131985205.1">
    <property type="nucleotide sequence ID" value="NZ_SMKL01000044.1"/>
</dbReference>
<evidence type="ECO:0000256" key="8">
    <source>
        <dbReference type="ARBA" id="ARBA00022989"/>
    </source>
</evidence>
<dbReference type="Proteomes" id="UP000295621">
    <property type="component" value="Unassembled WGS sequence"/>
</dbReference>
<organism evidence="13 14">
    <name type="scientific">Jiangella ureilytica</name>
    <dbReference type="NCBI Taxonomy" id="2530374"/>
    <lineage>
        <taxon>Bacteria</taxon>
        <taxon>Bacillati</taxon>
        <taxon>Actinomycetota</taxon>
        <taxon>Actinomycetes</taxon>
        <taxon>Jiangellales</taxon>
        <taxon>Jiangellaceae</taxon>
        <taxon>Jiangella</taxon>
    </lineage>
</organism>
<comment type="subcellular location">
    <subcellularLocation>
        <location evidence="2 10">Cell membrane</location>
        <topology evidence="2 10">Multi-pass membrane protein</topology>
    </subcellularLocation>
</comment>
<feature type="compositionally biased region" description="Gly residues" evidence="11">
    <location>
        <begin position="421"/>
        <end position="432"/>
    </location>
</feature>
<name>A0A4R4RIU5_9ACTN</name>
<protein>
    <recommendedName>
        <fullName evidence="10">Phosphate transport system permease protein PstA</fullName>
    </recommendedName>
</protein>
<evidence type="ECO:0000256" key="9">
    <source>
        <dbReference type="ARBA" id="ARBA00023136"/>
    </source>
</evidence>
<evidence type="ECO:0000256" key="5">
    <source>
        <dbReference type="ARBA" id="ARBA00022475"/>
    </source>
</evidence>
<feature type="transmembrane region" description="Helical" evidence="10">
    <location>
        <begin position="197"/>
        <end position="221"/>
    </location>
</feature>
<keyword evidence="7 10" id="KW-0812">Transmembrane</keyword>
<dbReference type="OrthoDB" id="9775069at2"/>
<dbReference type="PANTHER" id="PTHR42922:SF1">
    <property type="entry name" value="PHOSPHATE TRANSPORT SYSTEM PERMEASE PROTEIN PSTA"/>
    <property type="match status" value="1"/>
</dbReference>
<evidence type="ECO:0000256" key="1">
    <source>
        <dbReference type="ARBA" id="ARBA00003510"/>
    </source>
</evidence>
<feature type="transmembrane region" description="Helical" evidence="10">
    <location>
        <begin position="47"/>
        <end position="68"/>
    </location>
</feature>
<dbReference type="PANTHER" id="PTHR42922">
    <property type="entry name" value="PHOSPHATE TRANSPORT SYSTEM PERMEASE PROTEIN PSTA"/>
    <property type="match status" value="1"/>
</dbReference>
<keyword evidence="8 10" id="KW-1133">Transmembrane helix</keyword>
<feature type="transmembrane region" description="Helical" evidence="10">
    <location>
        <begin position="350"/>
        <end position="372"/>
    </location>
</feature>
<evidence type="ECO:0000256" key="3">
    <source>
        <dbReference type="ARBA" id="ARBA00007069"/>
    </source>
</evidence>
<keyword evidence="5 10" id="KW-1003">Cell membrane</keyword>
<dbReference type="SUPFAM" id="SSF161098">
    <property type="entry name" value="MetI-like"/>
    <property type="match status" value="1"/>
</dbReference>
<comment type="caution">
    <text evidence="13">The sequence shown here is derived from an EMBL/GenBank/DDBJ whole genome shotgun (WGS) entry which is preliminary data.</text>
</comment>
<comment type="similarity">
    <text evidence="3 10">Belongs to the binding-protein-dependent transport system permease family. CysTW subfamily.</text>
</comment>
<dbReference type="EMBL" id="SMKL01000044">
    <property type="protein sequence ID" value="TDC49236.1"/>
    <property type="molecule type" value="Genomic_DNA"/>
</dbReference>
<evidence type="ECO:0000256" key="10">
    <source>
        <dbReference type="RuleBase" id="RU363043"/>
    </source>
</evidence>
<keyword evidence="9 10" id="KW-0472">Membrane</keyword>
<feature type="transmembrane region" description="Helical" evidence="10">
    <location>
        <begin position="74"/>
        <end position="94"/>
    </location>
</feature>
<evidence type="ECO:0000256" key="2">
    <source>
        <dbReference type="ARBA" id="ARBA00004651"/>
    </source>
</evidence>
<dbReference type="GO" id="GO:0005886">
    <property type="term" value="C:plasma membrane"/>
    <property type="evidence" value="ECO:0007669"/>
    <property type="project" value="UniProtKB-SubCell"/>
</dbReference>
<feature type="domain" description="ABC transmembrane type-1" evidence="12">
    <location>
        <begin position="165"/>
        <end position="368"/>
    </location>
</feature>
<gene>
    <name evidence="13" type="primary">pstA</name>
    <name evidence="13" type="ORF">E1212_18720</name>
</gene>
<feature type="transmembrane region" description="Helical" evidence="10">
    <location>
        <begin position="227"/>
        <end position="250"/>
    </location>
</feature>
<keyword evidence="4" id="KW-0813">Transport</keyword>
<accession>A0A4R4RIU5</accession>
<evidence type="ECO:0000256" key="6">
    <source>
        <dbReference type="ARBA" id="ARBA00022592"/>
    </source>
</evidence>
<evidence type="ECO:0000256" key="7">
    <source>
        <dbReference type="ARBA" id="ARBA00022692"/>
    </source>
</evidence>
<feature type="region of interest" description="Disordered" evidence="11">
    <location>
        <begin position="392"/>
        <end position="432"/>
    </location>
</feature>
<dbReference type="CDD" id="cd06261">
    <property type="entry name" value="TM_PBP2"/>
    <property type="match status" value="1"/>
</dbReference>
<feature type="transmembrane region" description="Helical" evidence="10">
    <location>
        <begin position="169"/>
        <end position="190"/>
    </location>
</feature>
<evidence type="ECO:0000313" key="14">
    <source>
        <dbReference type="Proteomes" id="UP000295621"/>
    </source>
</evidence>
<feature type="compositionally biased region" description="Basic and acidic residues" evidence="11">
    <location>
        <begin position="392"/>
        <end position="405"/>
    </location>
</feature>
<evidence type="ECO:0000256" key="4">
    <source>
        <dbReference type="ARBA" id="ARBA00022448"/>
    </source>
</evidence>